<dbReference type="Pfam" id="PF10749">
    <property type="entry name" value="DUF2534"/>
    <property type="match status" value="1"/>
</dbReference>
<keyword evidence="1" id="KW-1133">Transmembrane helix</keyword>
<feature type="transmembrane region" description="Helical" evidence="1">
    <location>
        <begin position="56"/>
        <end position="78"/>
    </location>
</feature>
<accession>A0A1Y0LAU5</accession>
<sequence length="85" mass="9711">MIMFKNKKTRHFISGVVVVGLIVAAIMTRAIIGGVFDEYHLPFSQWPADLYLTQCFMIVIYTAVFTGLLSIPLWYFFLGESDDKN</sequence>
<dbReference type="KEGG" id="tci:A7K98_14145"/>
<evidence type="ECO:0008006" key="6">
    <source>
        <dbReference type="Google" id="ProtNLM"/>
    </source>
</evidence>
<evidence type="ECO:0000313" key="2">
    <source>
        <dbReference type="EMBL" id="ARU94800.1"/>
    </source>
</evidence>
<feature type="transmembrane region" description="Helical" evidence="1">
    <location>
        <begin position="12"/>
        <end position="36"/>
    </location>
</feature>
<dbReference type="EMBL" id="CP015579">
    <property type="protein sequence ID" value="ARU94800.1"/>
    <property type="molecule type" value="Genomic_DNA"/>
</dbReference>
<dbReference type="AlphaFoldDB" id="A0A1Y0LAU5"/>
<organism evidence="2 5">
    <name type="scientific">Tatumella citrea</name>
    <name type="common">Pantoea citrea</name>
    <dbReference type="NCBI Taxonomy" id="53336"/>
    <lineage>
        <taxon>Bacteria</taxon>
        <taxon>Pseudomonadati</taxon>
        <taxon>Pseudomonadota</taxon>
        <taxon>Gammaproteobacteria</taxon>
        <taxon>Enterobacterales</taxon>
        <taxon>Erwiniaceae</taxon>
        <taxon>Tatumella</taxon>
    </lineage>
</organism>
<keyword evidence="1" id="KW-0472">Membrane</keyword>
<name>A0A1Y0LAU5_TATCI</name>
<keyword evidence="1" id="KW-0812">Transmembrane</keyword>
<evidence type="ECO:0000313" key="5">
    <source>
        <dbReference type="Proteomes" id="UP000195814"/>
    </source>
</evidence>
<proteinExistence type="predicted"/>
<gene>
    <name evidence="2" type="ORF">A7K98_14145</name>
    <name evidence="3" type="ORF">A7K99_14130</name>
</gene>
<dbReference type="EMBL" id="CP015581">
    <property type="protein sequence ID" value="ARU98838.1"/>
    <property type="molecule type" value="Genomic_DNA"/>
</dbReference>
<evidence type="ECO:0000313" key="4">
    <source>
        <dbReference type="Proteomes" id="UP000195729"/>
    </source>
</evidence>
<dbReference type="Proteomes" id="UP000195729">
    <property type="component" value="Chromosome"/>
</dbReference>
<dbReference type="Proteomes" id="UP000195814">
    <property type="component" value="Chromosome"/>
</dbReference>
<keyword evidence="4" id="KW-1185">Reference proteome</keyword>
<dbReference type="InterPro" id="IPR019685">
    <property type="entry name" value="DUF2534"/>
</dbReference>
<evidence type="ECO:0000313" key="3">
    <source>
        <dbReference type="EMBL" id="ARU98838.1"/>
    </source>
</evidence>
<protein>
    <recommendedName>
        <fullName evidence="6">DUF2534 domain-containing protein</fullName>
    </recommendedName>
</protein>
<reference evidence="4 5" key="1">
    <citation type="submission" date="2016-05" db="EMBL/GenBank/DDBJ databases">
        <title>Complete genome sequence of two 2,5-diketo-D-glunonic acid producing strain Tatumella citrea.</title>
        <authorList>
            <person name="Duan C."/>
            <person name="Yang J."/>
            <person name="Yang S."/>
        </authorList>
    </citation>
    <scope>NUCLEOTIDE SEQUENCE [LARGE SCALE GENOMIC DNA]</scope>
    <source>
        <strain evidence="3 4">ATCC 39140</strain>
        <strain evidence="2 5">DSM 13699</strain>
    </source>
</reference>
<evidence type="ECO:0000256" key="1">
    <source>
        <dbReference type="SAM" id="Phobius"/>
    </source>
</evidence>